<dbReference type="Proteomes" id="UP001168528">
    <property type="component" value="Unassembled WGS sequence"/>
</dbReference>
<feature type="domain" description="Pyrroline-5-carboxylate reductase catalytic N-terminal" evidence="1">
    <location>
        <begin position="2"/>
        <end position="93"/>
    </location>
</feature>
<dbReference type="Gene3D" id="3.40.50.720">
    <property type="entry name" value="NAD(P)-binding Rossmann-like Domain"/>
    <property type="match status" value="1"/>
</dbReference>
<reference evidence="2" key="1">
    <citation type="submission" date="2023-07" db="EMBL/GenBank/DDBJ databases">
        <title>The genome sequence of Rhodocytophaga aerolata KACC 12507.</title>
        <authorList>
            <person name="Zhang X."/>
        </authorList>
    </citation>
    <scope>NUCLEOTIDE SEQUENCE</scope>
    <source>
        <strain evidence="2">KACC 12507</strain>
    </source>
</reference>
<dbReference type="InterPro" id="IPR028939">
    <property type="entry name" value="P5C_Rdtase_cat_N"/>
</dbReference>
<evidence type="ECO:0000259" key="1">
    <source>
        <dbReference type="Pfam" id="PF03807"/>
    </source>
</evidence>
<comment type="caution">
    <text evidence="2">The sequence shown here is derived from an EMBL/GenBank/DDBJ whole genome shotgun (WGS) entry which is preliminary data.</text>
</comment>
<dbReference type="InterPro" id="IPR036291">
    <property type="entry name" value="NAD(P)-bd_dom_sf"/>
</dbReference>
<organism evidence="2 3">
    <name type="scientific">Rhodocytophaga aerolata</name>
    <dbReference type="NCBI Taxonomy" id="455078"/>
    <lineage>
        <taxon>Bacteria</taxon>
        <taxon>Pseudomonadati</taxon>
        <taxon>Bacteroidota</taxon>
        <taxon>Cytophagia</taxon>
        <taxon>Cytophagales</taxon>
        <taxon>Rhodocytophagaceae</taxon>
        <taxon>Rhodocytophaga</taxon>
    </lineage>
</organism>
<accession>A0ABT8RGI0</accession>
<dbReference type="SUPFAM" id="SSF51735">
    <property type="entry name" value="NAD(P)-binding Rossmann-fold domains"/>
    <property type="match status" value="1"/>
</dbReference>
<sequence length="130" mass="14636">MQIAIIGTGRMGRALLKTFYKAYPDDVLYSGRDVNHAQKVIQDLGLPLQAVSLDKAMQSEVIIPALWFTDLQAWVQQRTIPLQDKIVIDITNPFNETFDDFTTPYNTSSAEIIQSLVPRSKVVGAFKNTY</sequence>
<dbReference type="RefSeq" id="WP_302041055.1">
    <property type="nucleotide sequence ID" value="NZ_JAUKPO010000027.1"/>
</dbReference>
<gene>
    <name evidence="2" type="ORF">Q0590_28490</name>
</gene>
<evidence type="ECO:0000313" key="2">
    <source>
        <dbReference type="EMBL" id="MDO1450253.1"/>
    </source>
</evidence>
<proteinExistence type="predicted"/>
<protein>
    <submittedName>
        <fullName evidence="2">NAD(P)-binding domain-containing protein</fullName>
    </submittedName>
</protein>
<name>A0ABT8RGI0_9BACT</name>
<keyword evidence="3" id="KW-1185">Reference proteome</keyword>
<dbReference type="Pfam" id="PF03807">
    <property type="entry name" value="F420_oxidored"/>
    <property type="match status" value="1"/>
</dbReference>
<evidence type="ECO:0000313" key="3">
    <source>
        <dbReference type="Proteomes" id="UP001168528"/>
    </source>
</evidence>
<dbReference type="EMBL" id="JAUKPO010000027">
    <property type="protein sequence ID" value="MDO1450253.1"/>
    <property type="molecule type" value="Genomic_DNA"/>
</dbReference>